<gene>
    <name evidence="3" type="ORF">AMJ44_01545</name>
</gene>
<dbReference type="GO" id="GO:0016287">
    <property type="term" value="F:glycerone-phosphate O-acyltransferase activity"/>
    <property type="evidence" value="ECO:0007669"/>
    <property type="project" value="TreeGrafter"/>
</dbReference>
<name>A0A0S7Y5G3_UNCSA</name>
<dbReference type="PANTHER" id="PTHR31605">
    <property type="entry name" value="GLYCEROL-3-PHOSPHATE O-ACYLTRANSFERASE 1"/>
    <property type="match status" value="1"/>
</dbReference>
<keyword evidence="1" id="KW-0472">Membrane</keyword>
<evidence type="ECO:0000256" key="1">
    <source>
        <dbReference type="SAM" id="Phobius"/>
    </source>
</evidence>
<feature type="domain" description="Phospholipid/glycerol acyltransferase" evidence="2">
    <location>
        <begin position="35"/>
        <end position="163"/>
    </location>
</feature>
<dbReference type="Pfam" id="PF01553">
    <property type="entry name" value="Acyltransferase"/>
    <property type="match status" value="1"/>
</dbReference>
<keyword evidence="1" id="KW-1133">Transmembrane helix</keyword>
<evidence type="ECO:0000259" key="2">
    <source>
        <dbReference type="SMART" id="SM00563"/>
    </source>
</evidence>
<organism evidence="3 4">
    <name type="scientific">candidate division WOR-1 bacterium DG_54_3</name>
    <dbReference type="NCBI Taxonomy" id="1703775"/>
    <lineage>
        <taxon>Bacteria</taxon>
        <taxon>Bacillati</taxon>
        <taxon>Saganbacteria</taxon>
    </lineage>
</organism>
<dbReference type="InterPro" id="IPR052744">
    <property type="entry name" value="GPAT/DAPAT"/>
</dbReference>
<dbReference type="GO" id="GO:0004366">
    <property type="term" value="F:glycerol-3-phosphate O-acyltransferase activity"/>
    <property type="evidence" value="ECO:0007669"/>
    <property type="project" value="TreeGrafter"/>
</dbReference>
<evidence type="ECO:0000313" key="3">
    <source>
        <dbReference type="EMBL" id="KPJ69991.1"/>
    </source>
</evidence>
<reference evidence="3 4" key="1">
    <citation type="journal article" date="2015" name="Microbiome">
        <title>Genomic resolution of linkages in carbon, nitrogen, and sulfur cycling among widespread estuary sediment bacteria.</title>
        <authorList>
            <person name="Baker B.J."/>
            <person name="Lazar C.S."/>
            <person name="Teske A.P."/>
            <person name="Dick G.J."/>
        </authorList>
    </citation>
    <scope>NUCLEOTIDE SEQUENCE [LARGE SCALE GENOMIC DNA]</scope>
    <source>
        <strain evidence="3">DG_54_3</strain>
    </source>
</reference>
<dbReference type="PANTHER" id="PTHR31605:SF0">
    <property type="entry name" value="GLYCEROL-3-PHOSPHATE O-ACYLTRANSFERASE 1"/>
    <property type="match status" value="1"/>
</dbReference>
<dbReference type="GO" id="GO:0008654">
    <property type="term" value="P:phospholipid biosynthetic process"/>
    <property type="evidence" value="ECO:0007669"/>
    <property type="project" value="TreeGrafter"/>
</dbReference>
<feature type="transmembrane region" description="Helical" evidence="1">
    <location>
        <begin position="381"/>
        <end position="403"/>
    </location>
</feature>
<dbReference type="EMBL" id="LIZX01000010">
    <property type="protein sequence ID" value="KPJ69991.1"/>
    <property type="molecule type" value="Genomic_DNA"/>
</dbReference>
<protein>
    <recommendedName>
        <fullName evidence="2">Phospholipid/glycerol acyltransferase domain-containing protein</fullName>
    </recommendedName>
</protein>
<comment type="caution">
    <text evidence="3">The sequence shown here is derived from an EMBL/GenBank/DDBJ whole genome shotgun (WGS) entry which is preliminary data.</text>
</comment>
<dbReference type="AlphaFoldDB" id="A0A0S7Y5G3"/>
<sequence>MLYKFLQNIIKIALAIFFQKIEIRHGENVPERGPVLFVANHPESQMDAFVMSSAIKRRVHYIAHAGLFASKLRAWLLRSCGVIPIHQHRGKSDRVERNIEAFRECYEVLERGDVIGIFPEGISDMPRRVKKIKTGAARIVLESERRNNYKLEVKLIPVGLHFFSRSRFRSKVLVNVGRAIDLQPYFSLNEKDNFEAVNQLTAQIQSSLEHLTVHVQHTELDRFVKVIESIYRDELMSQTFADHKSSKKIITEFVVTQKIADCVEYYHEHDPQKVRDMEEKISAYKRKLKRLHLKDIMVREKTSIQNLFKAELTGIARAIAEFPLAAYGVINNYFPYRITEYIARRFIDDKTKILMALFLGGGITFGLFYSAQVLLVWYLEGYFWATLYLLTLPPSGFFALGYIKEVRKIQERVSFSFFIFTNRHLIGKMRRTRNMLISEMNACKDEYLELMNKTTSKNKQ</sequence>
<dbReference type="InterPro" id="IPR002123">
    <property type="entry name" value="Plipid/glycerol_acylTrfase"/>
</dbReference>
<feature type="transmembrane region" description="Helical" evidence="1">
    <location>
        <begin position="353"/>
        <end position="375"/>
    </location>
</feature>
<dbReference type="SMART" id="SM00563">
    <property type="entry name" value="PlsC"/>
    <property type="match status" value="1"/>
</dbReference>
<dbReference type="Proteomes" id="UP000051861">
    <property type="component" value="Unassembled WGS sequence"/>
</dbReference>
<accession>A0A0S7Y5G3</accession>
<dbReference type="SUPFAM" id="SSF69593">
    <property type="entry name" value="Glycerol-3-phosphate (1)-acyltransferase"/>
    <property type="match status" value="1"/>
</dbReference>
<keyword evidence="1" id="KW-0812">Transmembrane</keyword>
<proteinExistence type="predicted"/>
<evidence type="ECO:0000313" key="4">
    <source>
        <dbReference type="Proteomes" id="UP000051861"/>
    </source>
</evidence>